<accession>A0ABT4X6K8</accession>
<evidence type="ECO:0000313" key="2">
    <source>
        <dbReference type="Proteomes" id="UP001211894"/>
    </source>
</evidence>
<protein>
    <submittedName>
        <fullName evidence="1">Competence type IV pilus minor pilin ComGG</fullName>
    </submittedName>
</protein>
<dbReference type="InterPro" id="IPR020372">
    <property type="entry name" value="Competence_ComGG"/>
</dbReference>
<organism evidence="1 2">
    <name type="scientific">Bacillus changyiensis</name>
    <dbReference type="NCBI Taxonomy" id="3004103"/>
    <lineage>
        <taxon>Bacteria</taxon>
        <taxon>Bacillati</taxon>
        <taxon>Bacillota</taxon>
        <taxon>Bacilli</taxon>
        <taxon>Bacillales</taxon>
        <taxon>Bacillaceae</taxon>
        <taxon>Bacillus</taxon>
    </lineage>
</organism>
<dbReference type="Pfam" id="PF14173">
    <property type="entry name" value="ComGG"/>
    <property type="match status" value="1"/>
</dbReference>
<dbReference type="RefSeq" id="WP_271340824.1">
    <property type="nucleotide sequence ID" value="NZ_JAQKAB010000006.1"/>
</dbReference>
<keyword evidence="2" id="KW-1185">Reference proteome</keyword>
<comment type="caution">
    <text evidence="1">The sequence shown here is derived from an EMBL/GenBank/DDBJ whole genome shotgun (WGS) entry which is preliminary data.</text>
</comment>
<reference evidence="1 2" key="1">
    <citation type="submission" date="2023-01" db="EMBL/GenBank/DDBJ databases">
        <title>Bacillus changyiensis sp. nov., isolated from a coastal deposit.</title>
        <authorList>
            <person name="Xiao G."/>
            <person name="Lai Q."/>
            <person name="Hu Z."/>
            <person name="Shao Z."/>
        </authorList>
    </citation>
    <scope>NUCLEOTIDE SEQUENCE [LARGE SCALE GENOMIC DNA]</scope>
    <source>
        <strain evidence="1 2">CLL-7-23</strain>
    </source>
</reference>
<gene>
    <name evidence="1" type="primary">comGG</name>
    <name evidence="1" type="ORF">PJ311_10120</name>
</gene>
<dbReference type="EMBL" id="JAQKAB010000006">
    <property type="protein sequence ID" value="MDA7026962.1"/>
    <property type="molecule type" value="Genomic_DNA"/>
</dbReference>
<name>A0ABT4X6K8_9BACI</name>
<proteinExistence type="predicted"/>
<evidence type="ECO:0000313" key="1">
    <source>
        <dbReference type="EMBL" id="MDA7026962.1"/>
    </source>
</evidence>
<sequence length="127" mass="14657">MINLNNSNGFIYPATLFMAVICMLCASQTASSFITKQAFVKQTKQFYIQQNLLQNGVLHALRQIQTKEVKKEGIEKKVNKLVTYVISPTDKETMHVRIQVKTASKAVHTVEFHYDIKTNHITKWKER</sequence>
<dbReference type="Proteomes" id="UP001211894">
    <property type="component" value="Unassembled WGS sequence"/>
</dbReference>